<dbReference type="Proteomes" id="UP000035680">
    <property type="component" value="Unassembled WGS sequence"/>
</dbReference>
<feature type="transmembrane region" description="Helical" evidence="2">
    <location>
        <begin position="7"/>
        <end position="26"/>
    </location>
</feature>
<reference evidence="3" key="1">
    <citation type="submission" date="2014-07" db="EMBL/GenBank/DDBJ databases">
        <authorList>
            <person name="Martin A.A"/>
            <person name="De Silva N."/>
        </authorList>
    </citation>
    <scope>NUCLEOTIDE SEQUENCE</scope>
</reference>
<dbReference type="STRING" id="75913.A0A0K0FAL5"/>
<feature type="coiled-coil region" evidence="1">
    <location>
        <begin position="244"/>
        <end position="280"/>
    </location>
</feature>
<name>A0A0K0FAL5_STRVS</name>
<evidence type="ECO:0000256" key="1">
    <source>
        <dbReference type="SAM" id="Coils"/>
    </source>
</evidence>
<keyword evidence="2" id="KW-1133">Transmembrane helix</keyword>
<proteinExistence type="predicted"/>
<sequence>METFSLCYLLFVYHFLIVLFGIFTNLNGTLADKKHEKFGIKLRRGQLIFDETDGQILPNDYEFLLSPDAEDDIPDRIYEDVFPDLPPHDYVLRGKYMGLVETKFTTPKPITTKFPHTKPPIEIPKYFKGQKERFIWLNSLHDTLFPDDTQINNNNKNSKKTEHNVPVKIKSGGQERDESKLHIQQVTTDLDITKKVEEKNNISVSLKSKNLVGAVNELIKNNKKNGIDTLTNDYNDNISFNDALKLAEIEAKRVLEEYKRREEEEKVRKQEAKKANDNIKKLIQSPISSKLISNKENSTVNKLYNNSEKSILTTNNPNGIANGNNINDILLSKLSNLTTTTTMKPLTTKSIVTTNISRNNNLSENTTNVPFKNVKTPSNDITLSTSFIVQSRKLETTTPLTVEKIKSTIRSQDFVVTSTKKPLSNISQCPTLNAYRDGKPHPNTSKFCQSIIPGIPNDYTCKCRYLVGSRDSNNCPSSFLYLCKPTIG</sequence>
<organism evidence="3 4">
    <name type="scientific">Strongyloides venezuelensis</name>
    <name type="common">Threadworm</name>
    <dbReference type="NCBI Taxonomy" id="75913"/>
    <lineage>
        <taxon>Eukaryota</taxon>
        <taxon>Metazoa</taxon>
        <taxon>Ecdysozoa</taxon>
        <taxon>Nematoda</taxon>
        <taxon>Chromadorea</taxon>
        <taxon>Rhabditida</taxon>
        <taxon>Tylenchina</taxon>
        <taxon>Panagrolaimomorpha</taxon>
        <taxon>Strongyloidoidea</taxon>
        <taxon>Strongyloididae</taxon>
        <taxon>Strongyloides</taxon>
    </lineage>
</organism>
<evidence type="ECO:0000256" key="2">
    <source>
        <dbReference type="SAM" id="Phobius"/>
    </source>
</evidence>
<dbReference type="AlphaFoldDB" id="A0A0K0FAL5"/>
<accession>A0A0K0FAL5</accession>
<keyword evidence="2" id="KW-0472">Membrane</keyword>
<dbReference type="WBParaSite" id="SVE_0587000.1">
    <property type="protein sequence ID" value="SVE_0587000.1"/>
    <property type="gene ID" value="SVE_0587000"/>
</dbReference>
<keyword evidence="1" id="KW-0175">Coiled coil</keyword>
<reference evidence="4" key="2">
    <citation type="submission" date="2015-08" db="UniProtKB">
        <authorList>
            <consortium name="WormBaseParasite"/>
        </authorList>
    </citation>
    <scope>IDENTIFICATION</scope>
</reference>
<keyword evidence="2" id="KW-0812">Transmembrane</keyword>
<protein>
    <submittedName>
        <fullName evidence="4">Chitin-binding type-2 domain-containing protein</fullName>
    </submittedName>
</protein>
<keyword evidence="3" id="KW-1185">Reference proteome</keyword>
<evidence type="ECO:0000313" key="3">
    <source>
        <dbReference type="Proteomes" id="UP000035680"/>
    </source>
</evidence>
<evidence type="ECO:0000313" key="4">
    <source>
        <dbReference type="WBParaSite" id="SVE_0587000.1"/>
    </source>
</evidence>